<accession>D2R8D0</accession>
<organism evidence="2 3">
    <name type="scientific">Pirellula staleyi (strain ATCC 27377 / DSM 6068 / ICPB 4128)</name>
    <name type="common">Pirella staleyi</name>
    <dbReference type="NCBI Taxonomy" id="530564"/>
    <lineage>
        <taxon>Bacteria</taxon>
        <taxon>Pseudomonadati</taxon>
        <taxon>Planctomycetota</taxon>
        <taxon>Planctomycetia</taxon>
        <taxon>Pirellulales</taxon>
        <taxon>Pirellulaceae</taxon>
        <taxon>Pirellula</taxon>
    </lineage>
</organism>
<dbReference type="Proteomes" id="UP000001887">
    <property type="component" value="Chromosome"/>
</dbReference>
<dbReference type="STRING" id="530564.Psta_1064"/>
<dbReference type="Pfam" id="PF07963">
    <property type="entry name" value="N_methyl"/>
    <property type="match status" value="1"/>
</dbReference>
<feature type="domain" description="DUF1559" evidence="1">
    <location>
        <begin position="36"/>
        <end position="299"/>
    </location>
</feature>
<dbReference type="NCBIfam" id="TIGR02532">
    <property type="entry name" value="IV_pilin_GFxxxE"/>
    <property type="match status" value="1"/>
</dbReference>
<dbReference type="InterPro" id="IPR012902">
    <property type="entry name" value="N_methyl_site"/>
</dbReference>
<dbReference type="PANTHER" id="PTHR30093">
    <property type="entry name" value="GENERAL SECRETION PATHWAY PROTEIN G"/>
    <property type="match status" value="1"/>
</dbReference>
<dbReference type="AlphaFoldDB" id="D2R8D0"/>
<dbReference type="HOGENOM" id="CLU_041661_0_0_0"/>
<dbReference type="SUPFAM" id="SSF54523">
    <property type="entry name" value="Pili subunits"/>
    <property type="match status" value="1"/>
</dbReference>
<dbReference type="NCBIfam" id="TIGR04294">
    <property type="entry name" value="pre_pil_HX9DG"/>
    <property type="match status" value="1"/>
</dbReference>
<dbReference type="InterPro" id="IPR027558">
    <property type="entry name" value="Pre_pil_HX9DG_C"/>
</dbReference>
<dbReference type="KEGG" id="psl:Psta_1064"/>
<name>D2R8D0_PIRSD</name>
<keyword evidence="3" id="KW-1185">Reference proteome</keyword>
<dbReference type="InterPro" id="IPR011453">
    <property type="entry name" value="DUF1559"/>
</dbReference>
<gene>
    <name evidence="2" type="ordered locus">Psta_1064</name>
</gene>
<sequence precursor="true">MLRDRNSQRRGFTLVELLVVIAIIGVLVALLLPAVQAAREAARRMDCTNKVKQWSLASHNFADTNSGFLPIGGMNSLGTVENGQTYQRITWHVLLWPFIEQTSLYSQYILTEPFHSANNIQTLRVHSPLYSCPSDKGRATQAQTDTYWRVMGNYVGNFGNTHLHQNASDQAIYSGSPYGIRHTYTMASITDGTSNTVGFSEILIASPGGLDDNRGDILNDEGSPGFMSITTPNSSSPDQCRACKASTTTPGTGDYRRMPCTPVGANTEYRIAARSSHPNGVVVGMMDGSVRFVTNTVAQNVWAAAMSTKGAETLQLP</sequence>
<dbReference type="Gene3D" id="3.30.700.10">
    <property type="entry name" value="Glycoprotein, Type 4 Pilin"/>
    <property type="match status" value="1"/>
</dbReference>
<dbReference type="PROSITE" id="PS00409">
    <property type="entry name" value="PROKAR_NTER_METHYL"/>
    <property type="match status" value="1"/>
</dbReference>
<proteinExistence type="predicted"/>
<evidence type="ECO:0000313" key="2">
    <source>
        <dbReference type="EMBL" id="ADB15747.1"/>
    </source>
</evidence>
<evidence type="ECO:0000313" key="3">
    <source>
        <dbReference type="Proteomes" id="UP000001887"/>
    </source>
</evidence>
<dbReference type="InterPro" id="IPR045584">
    <property type="entry name" value="Pilin-like"/>
</dbReference>
<dbReference type="EMBL" id="CP001848">
    <property type="protein sequence ID" value="ADB15747.1"/>
    <property type="molecule type" value="Genomic_DNA"/>
</dbReference>
<dbReference type="PANTHER" id="PTHR30093:SF2">
    <property type="entry name" value="TYPE II SECRETION SYSTEM PROTEIN H"/>
    <property type="match status" value="1"/>
</dbReference>
<dbReference type="OrthoDB" id="270727at2"/>
<dbReference type="Pfam" id="PF07596">
    <property type="entry name" value="SBP_bac_10"/>
    <property type="match status" value="1"/>
</dbReference>
<reference evidence="2 3" key="1">
    <citation type="journal article" date="2009" name="Stand. Genomic Sci.">
        <title>Complete genome sequence of Pirellula staleyi type strain (ATCC 27377).</title>
        <authorList>
            <person name="Clum A."/>
            <person name="Tindall B.J."/>
            <person name="Sikorski J."/>
            <person name="Ivanova N."/>
            <person name="Mavrommatis K."/>
            <person name="Lucas S."/>
            <person name="Glavina del Rio T."/>
            <person name="Nolan M."/>
            <person name="Chen F."/>
            <person name="Tice H."/>
            <person name="Pitluck S."/>
            <person name="Cheng J.F."/>
            <person name="Chertkov O."/>
            <person name="Brettin T."/>
            <person name="Han C."/>
            <person name="Detter J.C."/>
            <person name="Kuske C."/>
            <person name="Bruce D."/>
            <person name="Goodwin L."/>
            <person name="Ovchinikova G."/>
            <person name="Pati A."/>
            <person name="Mikhailova N."/>
            <person name="Chen A."/>
            <person name="Palaniappan K."/>
            <person name="Land M."/>
            <person name="Hauser L."/>
            <person name="Chang Y.J."/>
            <person name="Jeffries C.D."/>
            <person name="Chain P."/>
            <person name="Rohde M."/>
            <person name="Goker M."/>
            <person name="Bristow J."/>
            <person name="Eisen J.A."/>
            <person name="Markowitz V."/>
            <person name="Hugenholtz P."/>
            <person name="Kyrpides N.C."/>
            <person name="Klenk H.P."/>
            <person name="Lapidus A."/>
        </authorList>
    </citation>
    <scope>NUCLEOTIDE SEQUENCE [LARGE SCALE GENOMIC DNA]</scope>
    <source>
        <strain evidence="3">ATCC 27377 / DSM 6068 / ICPB 4128</strain>
    </source>
</reference>
<protein>
    <recommendedName>
        <fullName evidence="1">DUF1559 domain-containing protein</fullName>
    </recommendedName>
</protein>
<evidence type="ECO:0000259" key="1">
    <source>
        <dbReference type="Pfam" id="PF07596"/>
    </source>
</evidence>
<dbReference type="eggNOG" id="COG2165">
    <property type="taxonomic scope" value="Bacteria"/>
</dbReference>